<comment type="caution">
    <text evidence="7">The sequence shown here is derived from an EMBL/GenBank/DDBJ whole genome shotgun (WGS) entry which is preliminary data.</text>
</comment>
<keyword evidence="4" id="KW-0472">Membrane</keyword>
<feature type="coiled-coil region" evidence="3">
    <location>
        <begin position="121"/>
        <end position="148"/>
    </location>
</feature>
<dbReference type="Pfam" id="PF25990">
    <property type="entry name" value="Beta-barrel_YknX"/>
    <property type="match status" value="1"/>
</dbReference>
<evidence type="ECO:0000256" key="1">
    <source>
        <dbReference type="ARBA" id="ARBA00004196"/>
    </source>
</evidence>
<protein>
    <submittedName>
        <fullName evidence="7">Secretion protein HlyD</fullName>
    </submittedName>
</protein>
<dbReference type="InterPro" id="IPR058636">
    <property type="entry name" value="Beta-barrel_YknX"/>
</dbReference>
<evidence type="ECO:0000256" key="3">
    <source>
        <dbReference type="SAM" id="Coils"/>
    </source>
</evidence>
<dbReference type="AlphaFoldDB" id="A0A918RDR2"/>
<evidence type="ECO:0000313" key="8">
    <source>
        <dbReference type="Proteomes" id="UP000634139"/>
    </source>
</evidence>
<keyword evidence="4" id="KW-0812">Transmembrane</keyword>
<keyword evidence="2 3" id="KW-0175">Coiled coil</keyword>
<reference evidence="7" key="1">
    <citation type="journal article" date="2014" name="Int. J. Syst. Evol. Microbiol.">
        <title>Complete genome sequence of Corynebacterium casei LMG S-19264T (=DSM 44701T), isolated from a smear-ripened cheese.</title>
        <authorList>
            <consortium name="US DOE Joint Genome Institute (JGI-PGF)"/>
            <person name="Walter F."/>
            <person name="Albersmeier A."/>
            <person name="Kalinowski J."/>
            <person name="Ruckert C."/>
        </authorList>
    </citation>
    <scope>NUCLEOTIDE SEQUENCE</scope>
    <source>
        <strain evidence="7">KCTC 32422</strain>
    </source>
</reference>
<dbReference type="Proteomes" id="UP000634139">
    <property type="component" value="Unassembled WGS sequence"/>
</dbReference>
<dbReference type="RefSeq" id="WP_189539919.1">
    <property type="nucleotide sequence ID" value="NZ_BMZD01000003.1"/>
</dbReference>
<name>A0A918RDR2_9SPHN</name>
<dbReference type="PANTHER" id="PTHR32347:SF29">
    <property type="entry name" value="UPF0194 MEMBRANE PROTEIN YBHG"/>
    <property type="match status" value="1"/>
</dbReference>
<organism evidence="7 8">
    <name type="scientific">Novosphingobium arvoryzae</name>
    <dbReference type="NCBI Taxonomy" id="1256514"/>
    <lineage>
        <taxon>Bacteria</taxon>
        <taxon>Pseudomonadati</taxon>
        <taxon>Pseudomonadota</taxon>
        <taxon>Alphaproteobacteria</taxon>
        <taxon>Sphingomonadales</taxon>
        <taxon>Sphingomonadaceae</taxon>
        <taxon>Novosphingobium</taxon>
    </lineage>
</organism>
<evidence type="ECO:0000313" key="7">
    <source>
        <dbReference type="EMBL" id="GGZ95225.1"/>
    </source>
</evidence>
<dbReference type="Gene3D" id="2.40.30.170">
    <property type="match status" value="1"/>
</dbReference>
<dbReference type="SUPFAM" id="SSF111369">
    <property type="entry name" value="HlyD-like secretion proteins"/>
    <property type="match status" value="3"/>
</dbReference>
<sequence length="340" mass="36514">MGEEAEPQGRRTTLRKIAVVLAVLAALFFGGKALGWWGSADDGAFKLYGNVEIREVQLGFRVGGRIERLLVDEGDKVTPGQVLAELDTRPLQDKLAQAEARLAGAAALASRDINGSRPQQIAEARAALASAEAALVEARRQLERRQSLVGKGFISRAEVQTAEAGVDAARARVDAARAALSLAQEGVRDEEQAASLANRSAIEAERRAVTTDLTDAVIRAAEPGQVLTRAREVGAIVQPGQTVLTLALTQPVRVRAYIAEPDLPKIRPGQAVKVRVDGSDREWDGRIGFISSVAEFTPKTVQTEQLRTDLVYRVRLTVNDPGGQLRQGQPVTVILPSGRN</sequence>
<keyword evidence="4" id="KW-1133">Transmembrane helix</keyword>
<dbReference type="InterPro" id="IPR050465">
    <property type="entry name" value="UPF0194_transport"/>
</dbReference>
<accession>A0A918RDR2</accession>
<gene>
    <name evidence="7" type="ORF">GCM10011617_14050</name>
</gene>
<keyword evidence="8" id="KW-1185">Reference proteome</keyword>
<feature type="domain" description="YknX-like beta-barrel" evidence="6">
    <location>
        <begin position="253"/>
        <end position="333"/>
    </location>
</feature>
<evidence type="ECO:0000259" key="6">
    <source>
        <dbReference type="Pfam" id="PF25990"/>
    </source>
</evidence>
<dbReference type="Gene3D" id="2.40.50.100">
    <property type="match status" value="1"/>
</dbReference>
<feature type="domain" description="YbhG-like alpha-helical hairpin" evidence="5">
    <location>
        <begin position="86"/>
        <end position="208"/>
    </location>
</feature>
<evidence type="ECO:0000256" key="4">
    <source>
        <dbReference type="SAM" id="Phobius"/>
    </source>
</evidence>
<dbReference type="Gene3D" id="1.10.287.470">
    <property type="entry name" value="Helix hairpin bin"/>
    <property type="match status" value="1"/>
</dbReference>
<dbReference type="Pfam" id="PF25881">
    <property type="entry name" value="HH_YBHG"/>
    <property type="match status" value="1"/>
</dbReference>
<comment type="subcellular location">
    <subcellularLocation>
        <location evidence="1">Cell envelope</location>
    </subcellularLocation>
</comment>
<evidence type="ECO:0000259" key="5">
    <source>
        <dbReference type="Pfam" id="PF25881"/>
    </source>
</evidence>
<dbReference type="GO" id="GO:0042597">
    <property type="term" value="C:periplasmic space"/>
    <property type="evidence" value="ECO:0007669"/>
    <property type="project" value="UniProtKB-SubCell"/>
</dbReference>
<dbReference type="PRINTS" id="PR01490">
    <property type="entry name" value="RTXTOXIND"/>
</dbReference>
<dbReference type="PANTHER" id="PTHR32347">
    <property type="entry name" value="EFFLUX SYSTEM COMPONENT YKNX-RELATED"/>
    <property type="match status" value="1"/>
</dbReference>
<feature type="transmembrane region" description="Helical" evidence="4">
    <location>
        <begin position="17"/>
        <end position="37"/>
    </location>
</feature>
<proteinExistence type="predicted"/>
<dbReference type="EMBL" id="BMZD01000003">
    <property type="protein sequence ID" value="GGZ95225.1"/>
    <property type="molecule type" value="Genomic_DNA"/>
</dbReference>
<dbReference type="InterPro" id="IPR059052">
    <property type="entry name" value="HH_YbhG-like"/>
</dbReference>
<reference evidence="7" key="2">
    <citation type="submission" date="2020-09" db="EMBL/GenBank/DDBJ databases">
        <authorList>
            <person name="Sun Q."/>
            <person name="Kim S."/>
        </authorList>
    </citation>
    <scope>NUCLEOTIDE SEQUENCE</scope>
    <source>
        <strain evidence="7">KCTC 32422</strain>
    </source>
</reference>
<evidence type="ECO:0000256" key="2">
    <source>
        <dbReference type="ARBA" id="ARBA00023054"/>
    </source>
</evidence>